<gene>
    <name evidence="2" type="ORF">SAMN05421553_0595</name>
</gene>
<evidence type="ECO:0000313" key="3">
    <source>
        <dbReference type="Proteomes" id="UP000242849"/>
    </source>
</evidence>
<dbReference type="STRING" id="53406.SAMN05421553_0595"/>
<dbReference type="Proteomes" id="UP000242849">
    <property type="component" value="Unassembled WGS sequence"/>
</dbReference>
<dbReference type="SUPFAM" id="SSF54427">
    <property type="entry name" value="NTF2-like"/>
    <property type="match status" value="1"/>
</dbReference>
<dbReference type="OrthoDB" id="391735at2"/>
<proteinExistence type="predicted"/>
<evidence type="ECO:0000259" key="1">
    <source>
        <dbReference type="Pfam" id="PF12680"/>
    </source>
</evidence>
<keyword evidence="3" id="KW-1185">Reference proteome</keyword>
<protein>
    <submittedName>
        <fullName evidence="2">Ketosteroid isomerase-related protein</fullName>
    </submittedName>
</protein>
<reference evidence="3" key="1">
    <citation type="submission" date="2016-10" db="EMBL/GenBank/DDBJ databases">
        <authorList>
            <person name="Varghese N."/>
            <person name="Submissions S."/>
        </authorList>
    </citation>
    <scope>NUCLEOTIDE SEQUENCE [LARGE SCALE GENOMIC DNA]</scope>
    <source>
        <strain evidence="3">DSM 12111</strain>
    </source>
</reference>
<evidence type="ECO:0000313" key="2">
    <source>
        <dbReference type="EMBL" id="SEC27185.1"/>
    </source>
</evidence>
<dbReference type="InterPro" id="IPR032710">
    <property type="entry name" value="NTF2-like_dom_sf"/>
</dbReference>
<organism evidence="2 3">
    <name type="scientific">Pseudomonas anguilliseptica</name>
    <dbReference type="NCBI Taxonomy" id="53406"/>
    <lineage>
        <taxon>Bacteria</taxon>
        <taxon>Pseudomonadati</taxon>
        <taxon>Pseudomonadota</taxon>
        <taxon>Gammaproteobacteria</taxon>
        <taxon>Pseudomonadales</taxon>
        <taxon>Pseudomonadaceae</taxon>
        <taxon>Pseudomonas</taxon>
    </lineage>
</organism>
<dbReference type="GO" id="GO:0016853">
    <property type="term" value="F:isomerase activity"/>
    <property type="evidence" value="ECO:0007669"/>
    <property type="project" value="UniProtKB-KW"/>
</dbReference>
<dbReference type="InterPro" id="IPR037401">
    <property type="entry name" value="SnoaL-like"/>
</dbReference>
<accession>A0A1H4R5L6</accession>
<dbReference type="Pfam" id="PF12680">
    <property type="entry name" value="SnoaL_2"/>
    <property type="match status" value="1"/>
</dbReference>
<sequence length="156" mass="17524">MTHPNAALITRFYQAFQQLDAETMASCYSEDVQFSDPVFTDLRGAAADDMWRMLCAKAQGFSLTFDGVAADDHSGKARWVATYTFSQTGNQVVNHIEANFRFRDGKISEHRDHFDLWRWAGQALGLKGRLLGWAPFVQSAIRQQAGKGLAAFQKSR</sequence>
<feature type="domain" description="SnoaL-like" evidence="1">
    <location>
        <begin position="9"/>
        <end position="110"/>
    </location>
</feature>
<name>A0A1H4R5L6_PSEAG</name>
<dbReference type="AlphaFoldDB" id="A0A1H4R5L6"/>
<dbReference type="RefSeq" id="WP_090376460.1">
    <property type="nucleotide sequence ID" value="NZ_CP156749.1"/>
</dbReference>
<keyword evidence="2" id="KW-0413">Isomerase</keyword>
<dbReference type="Gene3D" id="3.10.450.50">
    <property type="match status" value="1"/>
</dbReference>
<dbReference type="EMBL" id="FNSC01000001">
    <property type="protein sequence ID" value="SEC27185.1"/>
    <property type="molecule type" value="Genomic_DNA"/>
</dbReference>